<accession>A0A7J8DY64</accession>
<sequence length="149" mass="16269">MSVVLEMESRRHRTPGSPEKISHKPCAFGLRFRQRVFFTLNVCMMSVAWVPLDIFLFDLASESTRRRTVSPKRAAQEAGGMAEAGRADKRPWSQPTLKEAESVSTLGACSAVNSWTAPPVPGRGWWGPDGLQAAACPKARCPAHPAGHL</sequence>
<gene>
    <name evidence="2" type="ORF">HJG63_008420</name>
</gene>
<evidence type="ECO:0000313" key="3">
    <source>
        <dbReference type="Proteomes" id="UP000593571"/>
    </source>
</evidence>
<proteinExistence type="predicted"/>
<organism evidence="2 3">
    <name type="scientific">Rousettus aegyptiacus</name>
    <name type="common">Egyptian fruit bat</name>
    <name type="synonym">Pteropus aegyptiacus</name>
    <dbReference type="NCBI Taxonomy" id="9407"/>
    <lineage>
        <taxon>Eukaryota</taxon>
        <taxon>Metazoa</taxon>
        <taxon>Chordata</taxon>
        <taxon>Craniata</taxon>
        <taxon>Vertebrata</taxon>
        <taxon>Euteleostomi</taxon>
        <taxon>Mammalia</taxon>
        <taxon>Eutheria</taxon>
        <taxon>Laurasiatheria</taxon>
        <taxon>Chiroptera</taxon>
        <taxon>Yinpterochiroptera</taxon>
        <taxon>Pteropodoidea</taxon>
        <taxon>Pteropodidae</taxon>
        <taxon>Rousettinae</taxon>
        <taxon>Rousettus</taxon>
    </lineage>
</organism>
<reference evidence="2 3" key="1">
    <citation type="journal article" date="2020" name="Nature">
        <title>Six reference-quality genomes reveal evolution of bat adaptations.</title>
        <authorList>
            <person name="Jebb D."/>
            <person name="Huang Z."/>
            <person name="Pippel M."/>
            <person name="Hughes G.M."/>
            <person name="Lavrichenko K."/>
            <person name="Devanna P."/>
            <person name="Winkler S."/>
            <person name="Jermiin L.S."/>
            <person name="Skirmuntt E.C."/>
            <person name="Katzourakis A."/>
            <person name="Burkitt-Gray L."/>
            <person name="Ray D.A."/>
            <person name="Sullivan K.A.M."/>
            <person name="Roscito J.G."/>
            <person name="Kirilenko B.M."/>
            <person name="Davalos L.M."/>
            <person name="Corthals A.P."/>
            <person name="Power M.L."/>
            <person name="Jones G."/>
            <person name="Ransome R.D."/>
            <person name="Dechmann D.K.N."/>
            <person name="Locatelli A.G."/>
            <person name="Puechmaille S.J."/>
            <person name="Fedrigo O."/>
            <person name="Jarvis E.D."/>
            <person name="Hiller M."/>
            <person name="Vernes S.C."/>
            <person name="Myers E.W."/>
            <person name="Teeling E.C."/>
        </authorList>
    </citation>
    <scope>NUCLEOTIDE SEQUENCE [LARGE SCALE GENOMIC DNA]</scope>
    <source>
        <strain evidence="2">MRouAeg1</strain>
        <tissue evidence="2">Muscle</tissue>
    </source>
</reference>
<feature type="region of interest" description="Disordered" evidence="1">
    <location>
        <begin position="1"/>
        <end position="20"/>
    </location>
</feature>
<dbReference type="Proteomes" id="UP000593571">
    <property type="component" value="Unassembled WGS sequence"/>
</dbReference>
<dbReference type="EMBL" id="JACASE010000011">
    <property type="protein sequence ID" value="KAF6427959.1"/>
    <property type="molecule type" value="Genomic_DNA"/>
</dbReference>
<protein>
    <submittedName>
        <fullName evidence="2">Uncharacterized protein</fullName>
    </submittedName>
</protein>
<evidence type="ECO:0000313" key="2">
    <source>
        <dbReference type="EMBL" id="KAF6427959.1"/>
    </source>
</evidence>
<name>A0A7J8DY64_ROUAE</name>
<feature type="region of interest" description="Disordered" evidence="1">
    <location>
        <begin position="64"/>
        <end position="97"/>
    </location>
</feature>
<evidence type="ECO:0000256" key="1">
    <source>
        <dbReference type="SAM" id="MobiDB-lite"/>
    </source>
</evidence>
<comment type="caution">
    <text evidence="2">The sequence shown here is derived from an EMBL/GenBank/DDBJ whole genome shotgun (WGS) entry which is preliminary data.</text>
</comment>
<keyword evidence="3" id="KW-1185">Reference proteome</keyword>
<dbReference type="AlphaFoldDB" id="A0A7J8DY64"/>